<dbReference type="RefSeq" id="WP_239797579.1">
    <property type="nucleotide sequence ID" value="NZ_OU912926.1"/>
</dbReference>
<feature type="transmembrane region" description="Helical" evidence="1">
    <location>
        <begin position="101"/>
        <end position="127"/>
    </location>
</feature>
<name>A0ABM8Z1R9_9PROT</name>
<feature type="transmembrane region" description="Helical" evidence="1">
    <location>
        <begin position="28"/>
        <end position="47"/>
    </location>
</feature>
<gene>
    <name evidence="2" type="ORF">NTG6680_2615</name>
</gene>
<feature type="transmembrane region" description="Helical" evidence="1">
    <location>
        <begin position="68"/>
        <end position="89"/>
    </location>
</feature>
<organism evidence="2 3">
    <name type="scientific">Candidatus Nitrotoga arctica</name>
    <dbReference type="NCBI Taxonomy" id="453162"/>
    <lineage>
        <taxon>Bacteria</taxon>
        <taxon>Pseudomonadati</taxon>
        <taxon>Pseudomonadota</taxon>
        <taxon>Betaproteobacteria</taxon>
        <taxon>Nitrosomonadales</taxon>
        <taxon>Gallionellaceae</taxon>
        <taxon>Candidatus Nitrotoga</taxon>
    </lineage>
</organism>
<evidence type="ECO:0000313" key="2">
    <source>
        <dbReference type="EMBL" id="CAG9933864.1"/>
    </source>
</evidence>
<evidence type="ECO:0008006" key="4">
    <source>
        <dbReference type="Google" id="ProtNLM"/>
    </source>
</evidence>
<reference evidence="2 3" key="1">
    <citation type="submission" date="2021-10" db="EMBL/GenBank/DDBJ databases">
        <authorList>
            <person name="Koch H."/>
        </authorList>
    </citation>
    <scope>NUCLEOTIDE SEQUENCE [LARGE SCALE GENOMIC DNA]</scope>
    <source>
        <strain evidence="2">6680</strain>
    </source>
</reference>
<accession>A0ABM8Z1R9</accession>
<evidence type="ECO:0000256" key="1">
    <source>
        <dbReference type="SAM" id="Phobius"/>
    </source>
</evidence>
<dbReference type="Proteomes" id="UP000839052">
    <property type="component" value="Chromosome"/>
</dbReference>
<dbReference type="InterPro" id="IPR021329">
    <property type="entry name" value="DUF2938"/>
</dbReference>
<sequence length="163" mass="17027">MEILAWAFLGGMVGAVLMDVTETYAAKVGITSGVNIALVGRWFLGLLRGQFVHANILDSKPSTCEVKAGWAFHFLVGGGGVALIYPLFFQATGLPLPSNHLLGGLLFGLTTSLLPWLVLLPSFGWGFFGQHGPQGSNALLASTLSHIPYGLGVGAVIAVGSYV</sequence>
<dbReference type="Pfam" id="PF11158">
    <property type="entry name" value="DUF2938"/>
    <property type="match status" value="1"/>
</dbReference>
<keyword evidence="1" id="KW-0812">Transmembrane</keyword>
<protein>
    <recommendedName>
        <fullName evidence="4">DUF2938 family protein</fullName>
    </recommendedName>
</protein>
<keyword evidence="1" id="KW-0472">Membrane</keyword>
<keyword evidence="1" id="KW-1133">Transmembrane helix</keyword>
<feature type="transmembrane region" description="Helical" evidence="1">
    <location>
        <begin position="139"/>
        <end position="162"/>
    </location>
</feature>
<evidence type="ECO:0000313" key="3">
    <source>
        <dbReference type="Proteomes" id="UP000839052"/>
    </source>
</evidence>
<dbReference type="EMBL" id="OU912926">
    <property type="protein sequence ID" value="CAG9933864.1"/>
    <property type="molecule type" value="Genomic_DNA"/>
</dbReference>
<proteinExistence type="predicted"/>
<keyword evidence="3" id="KW-1185">Reference proteome</keyword>